<comment type="subcellular location">
    <subcellularLocation>
        <location evidence="12">Cytoplasm</location>
    </subcellularLocation>
    <text evidence="12">About half TF is bound to the ribosome near the polypeptide exit tunnel while the other half is free in the cytoplasm.</text>
</comment>
<evidence type="ECO:0000313" key="16">
    <source>
        <dbReference type="EMBL" id="HJB59335.1"/>
    </source>
</evidence>
<evidence type="ECO:0000256" key="2">
    <source>
        <dbReference type="ARBA" id="ARBA00005464"/>
    </source>
</evidence>
<dbReference type="InterPro" id="IPR027304">
    <property type="entry name" value="Trigger_fact/SurA_dom_sf"/>
</dbReference>
<evidence type="ECO:0000256" key="1">
    <source>
        <dbReference type="ARBA" id="ARBA00000971"/>
    </source>
</evidence>
<evidence type="ECO:0000256" key="3">
    <source>
        <dbReference type="ARBA" id="ARBA00013194"/>
    </source>
</evidence>
<dbReference type="Pfam" id="PF00254">
    <property type="entry name" value="FKBP_C"/>
    <property type="match status" value="1"/>
</dbReference>
<dbReference type="AlphaFoldDB" id="A0A9D2MEH1"/>
<dbReference type="EMBL" id="DWXX01000118">
    <property type="protein sequence ID" value="HJB59335.1"/>
    <property type="molecule type" value="Genomic_DNA"/>
</dbReference>
<evidence type="ECO:0000256" key="6">
    <source>
        <dbReference type="ARBA" id="ARBA00023110"/>
    </source>
</evidence>
<dbReference type="InterPro" id="IPR036611">
    <property type="entry name" value="Trigger_fac_ribosome-bd_sf"/>
</dbReference>
<keyword evidence="9 12" id="KW-0131">Cell cycle</keyword>
<dbReference type="GO" id="GO:0003755">
    <property type="term" value="F:peptidyl-prolyl cis-trans isomerase activity"/>
    <property type="evidence" value="ECO:0007669"/>
    <property type="project" value="UniProtKB-UniRule"/>
</dbReference>
<dbReference type="InterPro" id="IPR008881">
    <property type="entry name" value="Trigger_fac_ribosome-bd_bac"/>
</dbReference>
<evidence type="ECO:0000256" key="12">
    <source>
        <dbReference type="HAMAP-Rule" id="MF_00303"/>
    </source>
</evidence>
<sequence>MKLVSVETPEKNVCKMTFSATADELETAAEAVYQRTRDTFTIKGFAKGQADRAQIEADRGEHIFWYDAINDLMDRDVPALYEQAVADHGLEPVDEPSYDLVSVKKEEGFVATATVPLRPELDIAKTTGFEVTCTIPATTDKEVEHVVERRRAGFAELVPHKGPAVKGNIVHMDYTGYVDGEPFPGGSAEKQAIELGRGRMIPGFEEGIIGHQAGDAFDLKVTFPAQYHVKDLAGKEATFKIKVIDVCVRQLPALNSDFAKKAGKVDTMEEYRAQIRHQLEARKRTAALNHARSQVLMLLADASAGELPDVLVESAYHNEMQAFQQQLQMQRMSLDKYLGQIHQTRDEFKATVRKAAERNTRARMALLQIAGAEGLVPTDAELDEQLTKRAEMAKKTLEEVKEKTDLRALRRSEAIRRAADWVIDRSTIKEVQA</sequence>
<dbReference type="InterPro" id="IPR008880">
    <property type="entry name" value="Trigger_fac_C"/>
</dbReference>
<dbReference type="GO" id="GO:0051301">
    <property type="term" value="P:cell division"/>
    <property type="evidence" value="ECO:0007669"/>
    <property type="project" value="UniProtKB-KW"/>
</dbReference>
<dbReference type="PIRSF" id="PIRSF003095">
    <property type="entry name" value="Trigger_factor"/>
    <property type="match status" value="1"/>
</dbReference>
<proteinExistence type="inferred from homology"/>
<gene>
    <name evidence="12 16" type="primary">tig</name>
    <name evidence="16" type="ORF">H9771_06760</name>
</gene>
<comment type="domain">
    <text evidence="12">Consists of 3 domains; the N-terminus binds the ribosome, the middle domain has PPIase activity, while the C-terminus has intrinsic chaperone activity on its own.</text>
</comment>
<dbReference type="FunFam" id="3.10.50.40:FF:000001">
    <property type="entry name" value="Trigger factor"/>
    <property type="match status" value="1"/>
</dbReference>
<evidence type="ECO:0000256" key="9">
    <source>
        <dbReference type="ARBA" id="ARBA00023306"/>
    </source>
</evidence>
<dbReference type="GO" id="GO:0005737">
    <property type="term" value="C:cytoplasm"/>
    <property type="evidence" value="ECO:0007669"/>
    <property type="project" value="UniProtKB-SubCell"/>
</dbReference>
<evidence type="ECO:0000256" key="10">
    <source>
        <dbReference type="ARBA" id="ARBA00024849"/>
    </source>
</evidence>
<keyword evidence="8 12" id="KW-0413">Isomerase</keyword>
<evidence type="ECO:0000259" key="15">
    <source>
        <dbReference type="PROSITE" id="PS50059"/>
    </source>
</evidence>
<dbReference type="SUPFAM" id="SSF102735">
    <property type="entry name" value="Trigger factor ribosome-binding domain"/>
    <property type="match status" value="1"/>
</dbReference>
<dbReference type="GO" id="GO:0006457">
    <property type="term" value="P:protein folding"/>
    <property type="evidence" value="ECO:0007669"/>
    <property type="project" value="UniProtKB-UniRule"/>
</dbReference>
<dbReference type="EC" id="5.2.1.8" evidence="3 12"/>
<dbReference type="Pfam" id="PF05698">
    <property type="entry name" value="Trigger_C"/>
    <property type="match status" value="1"/>
</dbReference>
<keyword evidence="12" id="KW-0963">Cytoplasm</keyword>
<feature type="domain" description="PPIase FKBP-type" evidence="15">
    <location>
        <begin position="167"/>
        <end position="249"/>
    </location>
</feature>
<reference evidence="16" key="2">
    <citation type="submission" date="2021-04" db="EMBL/GenBank/DDBJ databases">
        <authorList>
            <person name="Gilroy R."/>
        </authorList>
    </citation>
    <scope>NUCLEOTIDE SEQUENCE</scope>
    <source>
        <strain evidence="16">ChiHjej9B8-13557</strain>
    </source>
</reference>
<dbReference type="GO" id="GO:0015031">
    <property type="term" value="P:protein transport"/>
    <property type="evidence" value="ECO:0007669"/>
    <property type="project" value="UniProtKB-UniRule"/>
</dbReference>
<dbReference type="InterPro" id="IPR037041">
    <property type="entry name" value="Trigger_fac_C_sf"/>
</dbReference>
<accession>A0A9D2MEH1</accession>
<dbReference type="Gene3D" id="3.10.50.40">
    <property type="match status" value="1"/>
</dbReference>
<evidence type="ECO:0000313" key="17">
    <source>
        <dbReference type="Proteomes" id="UP000824211"/>
    </source>
</evidence>
<organism evidence="16 17">
    <name type="scientific">Candidatus Faecalibacterium faecipullorum</name>
    <dbReference type="NCBI Taxonomy" id="2838578"/>
    <lineage>
        <taxon>Bacteria</taxon>
        <taxon>Bacillati</taxon>
        <taxon>Bacillota</taxon>
        <taxon>Clostridia</taxon>
        <taxon>Eubacteriales</taxon>
        <taxon>Oscillospiraceae</taxon>
        <taxon>Faecalibacterium</taxon>
    </lineage>
</organism>
<evidence type="ECO:0000256" key="5">
    <source>
        <dbReference type="ARBA" id="ARBA00022618"/>
    </source>
</evidence>
<evidence type="ECO:0000256" key="11">
    <source>
        <dbReference type="ARBA" id="ARBA00029986"/>
    </source>
</evidence>
<keyword evidence="7 12" id="KW-0143">Chaperone</keyword>
<dbReference type="Gene3D" id="3.30.70.1050">
    <property type="entry name" value="Trigger factor ribosome-binding domain"/>
    <property type="match status" value="1"/>
</dbReference>
<dbReference type="Pfam" id="PF05697">
    <property type="entry name" value="Trigger_N"/>
    <property type="match status" value="1"/>
</dbReference>
<dbReference type="Proteomes" id="UP000824211">
    <property type="component" value="Unassembled WGS sequence"/>
</dbReference>
<evidence type="ECO:0000256" key="4">
    <source>
        <dbReference type="ARBA" id="ARBA00016902"/>
    </source>
</evidence>
<name>A0A9D2MEH1_9FIRM</name>
<evidence type="ECO:0000256" key="7">
    <source>
        <dbReference type="ARBA" id="ARBA00023186"/>
    </source>
</evidence>
<dbReference type="InterPro" id="IPR001179">
    <property type="entry name" value="PPIase_FKBP_dom"/>
</dbReference>
<dbReference type="SUPFAM" id="SSF109998">
    <property type="entry name" value="Triger factor/SurA peptide-binding domain-like"/>
    <property type="match status" value="1"/>
</dbReference>
<dbReference type="InterPro" id="IPR005215">
    <property type="entry name" value="Trig_fac"/>
</dbReference>
<reference evidence="16" key="1">
    <citation type="journal article" date="2021" name="PeerJ">
        <title>Extensive microbial diversity within the chicken gut microbiome revealed by metagenomics and culture.</title>
        <authorList>
            <person name="Gilroy R."/>
            <person name="Ravi A."/>
            <person name="Getino M."/>
            <person name="Pursley I."/>
            <person name="Horton D.L."/>
            <person name="Alikhan N.F."/>
            <person name="Baker D."/>
            <person name="Gharbi K."/>
            <person name="Hall N."/>
            <person name="Watson M."/>
            <person name="Adriaenssens E.M."/>
            <person name="Foster-Nyarko E."/>
            <person name="Jarju S."/>
            <person name="Secka A."/>
            <person name="Antonio M."/>
            <person name="Oren A."/>
            <person name="Chaudhuri R.R."/>
            <person name="La Ragione R."/>
            <person name="Hildebrand F."/>
            <person name="Pallen M.J."/>
        </authorList>
    </citation>
    <scope>NUCLEOTIDE SEQUENCE</scope>
    <source>
        <strain evidence="16">ChiHjej9B8-13557</strain>
    </source>
</reference>
<comment type="catalytic activity">
    <reaction evidence="1 12 13">
        <text>[protein]-peptidylproline (omega=180) = [protein]-peptidylproline (omega=0)</text>
        <dbReference type="Rhea" id="RHEA:16237"/>
        <dbReference type="Rhea" id="RHEA-COMP:10747"/>
        <dbReference type="Rhea" id="RHEA-COMP:10748"/>
        <dbReference type="ChEBI" id="CHEBI:83833"/>
        <dbReference type="ChEBI" id="CHEBI:83834"/>
        <dbReference type="EC" id="5.2.1.8"/>
    </reaction>
</comment>
<dbReference type="InterPro" id="IPR046357">
    <property type="entry name" value="PPIase_dom_sf"/>
</dbReference>
<dbReference type="Gene3D" id="1.10.3120.10">
    <property type="entry name" value="Trigger factor, C-terminal domain"/>
    <property type="match status" value="1"/>
</dbReference>
<dbReference type="SUPFAM" id="SSF54534">
    <property type="entry name" value="FKBP-like"/>
    <property type="match status" value="1"/>
</dbReference>
<comment type="caution">
    <text evidence="16">The sequence shown here is derived from an EMBL/GenBank/DDBJ whole genome shotgun (WGS) entry which is preliminary data.</text>
</comment>
<dbReference type="PROSITE" id="PS50059">
    <property type="entry name" value="FKBP_PPIASE"/>
    <property type="match status" value="1"/>
</dbReference>
<comment type="similarity">
    <text evidence="2 12 14">Belongs to the FKBP-type PPIase family. Tig subfamily.</text>
</comment>
<dbReference type="HAMAP" id="MF_00303">
    <property type="entry name" value="Trigger_factor_Tig"/>
    <property type="match status" value="1"/>
</dbReference>
<protein>
    <recommendedName>
        <fullName evidence="4 12">Trigger factor</fullName>
        <shortName evidence="12">TF</shortName>
        <ecNumber evidence="3 12">5.2.1.8</ecNumber>
    </recommendedName>
    <alternativeName>
        <fullName evidence="11 12">PPIase</fullName>
    </alternativeName>
</protein>
<keyword evidence="6 12" id="KW-0697">Rotamase</keyword>
<comment type="function">
    <text evidence="10 12">Involved in protein export. Acts as a chaperone by maintaining the newly synthesized protein in an open conformation. Functions as a peptidyl-prolyl cis-trans isomerase.</text>
</comment>
<evidence type="ECO:0000256" key="8">
    <source>
        <dbReference type="ARBA" id="ARBA00023235"/>
    </source>
</evidence>
<dbReference type="NCBIfam" id="TIGR00115">
    <property type="entry name" value="tig"/>
    <property type="match status" value="1"/>
</dbReference>
<evidence type="ECO:0000256" key="13">
    <source>
        <dbReference type="PROSITE-ProRule" id="PRU00277"/>
    </source>
</evidence>
<evidence type="ECO:0000256" key="14">
    <source>
        <dbReference type="RuleBase" id="RU003914"/>
    </source>
</evidence>
<keyword evidence="5 12" id="KW-0132">Cell division</keyword>